<comment type="caution">
    <text evidence="2">The sequence shown here is derived from an EMBL/GenBank/DDBJ whole genome shotgun (WGS) entry which is preliminary data.</text>
</comment>
<proteinExistence type="predicted"/>
<protein>
    <recommendedName>
        <fullName evidence="1">Orange domain-containing protein</fullName>
    </recommendedName>
</protein>
<dbReference type="AlphaFoldDB" id="A0AAE0XQJ8"/>
<name>A0AAE0XQJ8_9GAST</name>
<reference evidence="2" key="1">
    <citation type="journal article" date="2023" name="G3 (Bethesda)">
        <title>A reference genome for the long-term kleptoplast-retaining sea slug Elysia crispata morphotype clarki.</title>
        <authorList>
            <person name="Eastman K.E."/>
            <person name="Pendleton A.L."/>
            <person name="Shaikh M.A."/>
            <person name="Suttiyut T."/>
            <person name="Ogas R."/>
            <person name="Tomko P."/>
            <person name="Gavelis G."/>
            <person name="Widhalm J.R."/>
            <person name="Wisecaver J.H."/>
        </authorList>
    </citation>
    <scope>NUCLEOTIDE SEQUENCE</scope>
    <source>
        <strain evidence="2">ECLA1</strain>
    </source>
</reference>
<dbReference type="PROSITE" id="PS51054">
    <property type="entry name" value="ORANGE"/>
    <property type="match status" value="1"/>
</dbReference>
<dbReference type="GO" id="GO:0003677">
    <property type="term" value="F:DNA binding"/>
    <property type="evidence" value="ECO:0007669"/>
    <property type="project" value="InterPro"/>
</dbReference>
<evidence type="ECO:0000313" key="2">
    <source>
        <dbReference type="EMBL" id="KAK3703029.1"/>
    </source>
</evidence>
<dbReference type="EMBL" id="JAWDGP010007846">
    <property type="protein sequence ID" value="KAK3703029.1"/>
    <property type="molecule type" value="Genomic_DNA"/>
</dbReference>
<gene>
    <name evidence="2" type="ORF">RRG08_018420</name>
</gene>
<keyword evidence="3" id="KW-1185">Reference proteome</keyword>
<dbReference type="InterPro" id="IPR003650">
    <property type="entry name" value="Orange_dom"/>
</dbReference>
<feature type="domain" description="Orange" evidence="1">
    <location>
        <begin position="1"/>
        <end position="31"/>
    </location>
</feature>
<evidence type="ECO:0000259" key="1">
    <source>
        <dbReference type="PROSITE" id="PS51054"/>
    </source>
</evidence>
<organism evidence="2 3">
    <name type="scientific">Elysia crispata</name>
    <name type="common">lettuce slug</name>
    <dbReference type="NCBI Taxonomy" id="231223"/>
    <lineage>
        <taxon>Eukaryota</taxon>
        <taxon>Metazoa</taxon>
        <taxon>Spiralia</taxon>
        <taxon>Lophotrochozoa</taxon>
        <taxon>Mollusca</taxon>
        <taxon>Gastropoda</taxon>
        <taxon>Heterobranchia</taxon>
        <taxon>Euthyneura</taxon>
        <taxon>Panpulmonata</taxon>
        <taxon>Sacoglossa</taxon>
        <taxon>Placobranchoidea</taxon>
        <taxon>Plakobranchidae</taxon>
        <taxon>Elysia</taxon>
    </lineage>
</organism>
<sequence>MHRCLSTVQRSRRQHEMETLHKQKKHLMKHMKSASEEQKSELQGLWRGLKARHSALNRADSARKTRSQKKKNEFARQLLDLANAYGSVPHQMIQLALTMYNVQKVQQVMLDDYFSGFWMVLH</sequence>
<dbReference type="Proteomes" id="UP001283361">
    <property type="component" value="Unassembled WGS sequence"/>
</dbReference>
<evidence type="ECO:0000313" key="3">
    <source>
        <dbReference type="Proteomes" id="UP001283361"/>
    </source>
</evidence>
<dbReference type="GO" id="GO:0006355">
    <property type="term" value="P:regulation of DNA-templated transcription"/>
    <property type="evidence" value="ECO:0007669"/>
    <property type="project" value="InterPro"/>
</dbReference>
<accession>A0AAE0XQJ8</accession>